<evidence type="ECO:0000259" key="9">
    <source>
        <dbReference type="Pfam" id="PF00365"/>
    </source>
</evidence>
<comment type="caution">
    <text evidence="8">Lacks conserved residue(s) required for the propagation of feature annotation.</text>
</comment>
<evidence type="ECO:0000256" key="5">
    <source>
        <dbReference type="ARBA" id="ARBA00022777"/>
    </source>
</evidence>
<dbReference type="OrthoDB" id="9802503at2"/>
<evidence type="ECO:0000313" key="10">
    <source>
        <dbReference type="EMBL" id="ASV75231.1"/>
    </source>
</evidence>
<dbReference type="GO" id="GO:0005737">
    <property type="term" value="C:cytoplasm"/>
    <property type="evidence" value="ECO:0007669"/>
    <property type="project" value="UniProtKB-SubCell"/>
</dbReference>
<keyword evidence="4 8" id="KW-0479">Metal-binding</keyword>
<comment type="pathway">
    <text evidence="8">Carbohydrate degradation; glycolysis; D-glyceraldehyde 3-phosphate and glycerone phosphate from D-glucose: step 3/4.</text>
</comment>
<dbReference type="PIRSF" id="PIRSF036483">
    <property type="entry name" value="PFK_XF0274"/>
    <property type="match status" value="1"/>
</dbReference>
<dbReference type="InterPro" id="IPR035966">
    <property type="entry name" value="PKF_sf"/>
</dbReference>
<feature type="domain" description="Phosphofructokinase" evidence="9">
    <location>
        <begin position="6"/>
        <end position="303"/>
    </location>
</feature>
<proteinExistence type="inferred from homology"/>
<comment type="subcellular location">
    <subcellularLocation>
        <location evidence="8">Cytoplasm</location>
    </subcellularLocation>
</comment>
<gene>
    <name evidence="8" type="primary">pfp</name>
    <name evidence="10" type="ORF">THTE_2629</name>
</gene>
<reference evidence="10 11" key="1">
    <citation type="journal article" name="Front. Microbiol.">
        <title>Sugar Metabolism of the First Thermophilic Planctomycete Thermogutta terrifontis: Comparative Genomic and Transcriptomic Approaches.</title>
        <authorList>
            <person name="Elcheninov A.G."/>
            <person name="Menzel P."/>
            <person name="Gudbergsdottir S.R."/>
            <person name="Slesarev A.I."/>
            <person name="Kadnikov V.V."/>
            <person name="Krogh A."/>
            <person name="Bonch-Osmolovskaya E.A."/>
            <person name="Peng X."/>
            <person name="Kublanov I.V."/>
        </authorList>
    </citation>
    <scope>NUCLEOTIDE SEQUENCE [LARGE SCALE GENOMIC DNA]</scope>
    <source>
        <strain evidence="10 11">R1</strain>
    </source>
</reference>
<dbReference type="EC" id="2.7.1.90" evidence="8"/>
<keyword evidence="11" id="KW-1185">Reference proteome</keyword>
<dbReference type="Gene3D" id="3.40.50.460">
    <property type="entry name" value="Phosphofructokinase domain"/>
    <property type="match status" value="1"/>
</dbReference>
<evidence type="ECO:0000256" key="1">
    <source>
        <dbReference type="ARBA" id="ARBA00001946"/>
    </source>
</evidence>
<feature type="binding site" evidence="8">
    <location>
        <position position="112"/>
    </location>
    <ligand>
        <name>Mg(2+)</name>
        <dbReference type="ChEBI" id="CHEBI:18420"/>
        <note>catalytic</note>
    </ligand>
</feature>
<evidence type="ECO:0000256" key="7">
    <source>
        <dbReference type="ARBA" id="ARBA00048072"/>
    </source>
</evidence>
<keyword evidence="8" id="KW-0324">Glycolysis</keyword>
<organism evidence="10 11">
    <name type="scientific">Thermogutta terrifontis</name>
    <dbReference type="NCBI Taxonomy" id="1331910"/>
    <lineage>
        <taxon>Bacteria</taxon>
        <taxon>Pseudomonadati</taxon>
        <taxon>Planctomycetota</taxon>
        <taxon>Planctomycetia</taxon>
        <taxon>Pirellulales</taxon>
        <taxon>Thermoguttaceae</taxon>
        <taxon>Thermogutta</taxon>
    </lineage>
</organism>
<keyword evidence="3 8" id="KW-0808">Transferase</keyword>
<feature type="site" description="Important for catalytic activity and substrate specificity; stabilizes the transition state when the phosphoryl donor is PPi; prevents ATP from binding by mimicking the alpha-phosphate group of ATP" evidence="8">
    <location>
        <position position="113"/>
    </location>
</feature>
<dbReference type="SUPFAM" id="SSF53784">
    <property type="entry name" value="Phosphofructokinase"/>
    <property type="match status" value="1"/>
</dbReference>
<dbReference type="InterPro" id="IPR011404">
    <property type="entry name" value="PPi-PFK"/>
</dbReference>
<keyword evidence="6 8" id="KW-0460">Magnesium</keyword>
<dbReference type="AlphaFoldDB" id="A0A286RGZ6"/>
<dbReference type="Gene3D" id="3.40.50.450">
    <property type="match status" value="1"/>
</dbReference>
<evidence type="ECO:0000256" key="4">
    <source>
        <dbReference type="ARBA" id="ARBA00022723"/>
    </source>
</evidence>
<dbReference type="NCBIfam" id="NF010675">
    <property type="entry name" value="PRK14072.1"/>
    <property type="match status" value="1"/>
</dbReference>
<feature type="binding site" evidence="8">
    <location>
        <position position="13"/>
    </location>
    <ligand>
        <name>diphosphate</name>
        <dbReference type="ChEBI" id="CHEBI:33019"/>
    </ligand>
</feature>
<dbReference type="GO" id="GO:0046872">
    <property type="term" value="F:metal ion binding"/>
    <property type="evidence" value="ECO:0007669"/>
    <property type="project" value="UniProtKB-KW"/>
</dbReference>
<feature type="binding site" evidence="8">
    <location>
        <position position="248"/>
    </location>
    <ligand>
        <name>substrate</name>
    </ligand>
</feature>
<evidence type="ECO:0000313" key="11">
    <source>
        <dbReference type="Proteomes" id="UP000215086"/>
    </source>
</evidence>
<dbReference type="GO" id="GO:0047334">
    <property type="term" value="F:diphosphate-fructose-6-phosphate 1-phosphotransferase activity"/>
    <property type="evidence" value="ECO:0007669"/>
    <property type="project" value="UniProtKB-EC"/>
</dbReference>
<comment type="catalytic activity">
    <reaction evidence="7 8">
        <text>beta-D-fructose 6-phosphate + diphosphate = beta-D-fructose 1,6-bisphosphate + phosphate + H(+)</text>
        <dbReference type="Rhea" id="RHEA:13613"/>
        <dbReference type="ChEBI" id="CHEBI:15378"/>
        <dbReference type="ChEBI" id="CHEBI:32966"/>
        <dbReference type="ChEBI" id="CHEBI:33019"/>
        <dbReference type="ChEBI" id="CHEBI:43474"/>
        <dbReference type="ChEBI" id="CHEBI:57634"/>
        <dbReference type="EC" id="2.7.1.90"/>
    </reaction>
</comment>
<dbReference type="GO" id="GO:0006002">
    <property type="term" value="P:fructose 6-phosphate metabolic process"/>
    <property type="evidence" value="ECO:0007669"/>
    <property type="project" value="InterPro"/>
</dbReference>
<sequence>MAKKNLVVAQSGGPTPVINNSLRGIIEAARDLDAIGTVYGARHGIEGVLKEELINLSSQPAEEIALLRYTPVAGSIGTCRYKLKPEQTEDFQRVIDVFRAHNVGYFLYIGGNDSMDTAQKIADLAQSKGLDLVAVGVPKTIDNDVGDSEFQLVDHTPGYGSTAKYWTHMVQYANEENAGSCPADPVLVMQAMGRKIGFIPAAARLADPNREMPLLIYLAECSCPLEKIADEVNDMLKKRGRCMIVISEGFEVGNLGEIKDAFGHTSYSSSKLTVCQILVNYLNEKGLPTKGAARGNVPGTDQRHSMAYASTVDLEEAYKVGQQAALLAARGESGFMATILRNPGPIYTVRYDKVPLKVVANSERKFPKHWIAPSGNDVTDDFIRYARPLIGDDMLTLPMIDGRQRLTRLQPIFAEKKLPPYVPQADRARKS</sequence>
<comment type="similarity">
    <text evidence="8">Belongs to the phosphofructokinase type A (PFKA) family. PPi-dependent PFK group II subfamily. Clade 'B2' sub-subfamily.</text>
</comment>
<comment type="function">
    <text evidence="2 8">Catalyzes the phosphorylation of D-fructose 6-phosphate, the first committing step of glycolysis. Uses inorganic phosphate (PPi) as phosphoryl donor instead of ATP like common ATP-dependent phosphofructokinases (ATP-PFKs), which renders the reaction reversible, and can thus function both in glycolysis and gluconeogenesis. Consistently, PPi-PFK can replace the enzymes of both the forward (ATP-PFK) and reverse (fructose-bisphosphatase (FBPase)) reactions.</text>
</comment>
<comment type="cofactor">
    <cofactor evidence="1 8">
        <name>Mg(2+)</name>
        <dbReference type="ChEBI" id="CHEBI:18420"/>
    </cofactor>
</comment>
<dbReference type="EMBL" id="CP018477">
    <property type="protein sequence ID" value="ASV75231.1"/>
    <property type="molecule type" value="Genomic_DNA"/>
</dbReference>
<evidence type="ECO:0000256" key="3">
    <source>
        <dbReference type="ARBA" id="ARBA00022679"/>
    </source>
</evidence>
<protein>
    <recommendedName>
        <fullName evidence="8">Pyrophosphate--fructose 6-phosphate 1-phosphotransferase</fullName>
        <ecNumber evidence="8">2.7.1.90</ecNumber>
    </recommendedName>
    <alternativeName>
        <fullName evidence="8">6-phosphofructokinase, pyrophosphate dependent</fullName>
    </alternativeName>
    <alternativeName>
        <fullName evidence="8">PPi-dependent phosphofructokinase</fullName>
        <shortName evidence="8">PPi-PFK</shortName>
    </alternativeName>
    <alternativeName>
        <fullName evidence="8">Pyrophosphate-dependent 6-phosphofructose-1-kinase</fullName>
    </alternativeName>
</protein>
<feature type="site" description="Important for catalytic activity; stabilizes the transition state when the phosphoryl donor is PPi" evidence="8">
    <location>
        <position position="139"/>
    </location>
</feature>
<feature type="binding site" evidence="8">
    <location>
        <begin position="140"/>
        <end position="142"/>
    </location>
    <ligand>
        <name>substrate</name>
    </ligand>
</feature>
<dbReference type="Pfam" id="PF00365">
    <property type="entry name" value="PFK"/>
    <property type="match status" value="1"/>
</dbReference>
<dbReference type="Proteomes" id="UP000215086">
    <property type="component" value="Chromosome"/>
</dbReference>
<accession>A0A286RGZ6</accession>
<feature type="active site" description="Proton acceptor" evidence="8">
    <location>
        <position position="142"/>
    </location>
</feature>
<evidence type="ECO:0000256" key="6">
    <source>
        <dbReference type="ARBA" id="ARBA00022842"/>
    </source>
</evidence>
<keyword evidence="5 8" id="KW-0418">Kinase</keyword>
<dbReference type="RefSeq" id="WP_095415352.1">
    <property type="nucleotide sequence ID" value="NZ_CP018477.1"/>
</dbReference>
<evidence type="ECO:0000256" key="2">
    <source>
        <dbReference type="ARBA" id="ARBA00003138"/>
    </source>
</evidence>
<dbReference type="UniPathway" id="UPA00109">
    <property type="reaction ID" value="UER00182"/>
</dbReference>
<evidence type="ECO:0000256" key="8">
    <source>
        <dbReference type="HAMAP-Rule" id="MF_01978"/>
    </source>
</evidence>
<dbReference type="InterPro" id="IPR000023">
    <property type="entry name" value="Phosphofructokinase_dom"/>
</dbReference>
<dbReference type="InterPro" id="IPR022953">
    <property type="entry name" value="ATP_PFK"/>
</dbReference>
<dbReference type="KEGG" id="ttf:THTE_2629"/>
<name>A0A286RGZ6_9BACT</name>
<comment type="activity regulation">
    <text evidence="8">Non-allosteric.</text>
</comment>
<keyword evidence="8" id="KW-0963">Cytoplasm</keyword>
<dbReference type="InterPro" id="IPR050929">
    <property type="entry name" value="PFKA"/>
</dbReference>
<feature type="binding site" evidence="8">
    <location>
        <begin position="192"/>
        <end position="194"/>
    </location>
    <ligand>
        <name>substrate</name>
    </ligand>
</feature>
<dbReference type="PRINTS" id="PR00476">
    <property type="entry name" value="PHFRCTKINASE"/>
</dbReference>
<dbReference type="HAMAP" id="MF_01978">
    <property type="entry name" value="Phosphofructokinase_II_B2"/>
    <property type="match status" value="1"/>
</dbReference>
<dbReference type="PANTHER" id="PTHR45770">
    <property type="entry name" value="ATP-DEPENDENT 6-PHOSPHOFRUCTOKINASE 1"/>
    <property type="match status" value="1"/>
</dbReference>
<comment type="subunit">
    <text evidence="8">Homodimer.</text>
</comment>
<dbReference type="GO" id="GO:0003872">
    <property type="term" value="F:6-phosphofructokinase activity"/>
    <property type="evidence" value="ECO:0007669"/>
    <property type="project" value="UniProtKB-UniRule"/>
</dbReference>